<dbReference type="InterPro" id="IPR024704">
    <property type="entry name" value="SMC"/>
</dbReference>
<organism evidence="15 16">
    <name type="scientific">Meloidogyne hapla</name>
    <name type="common">Root-knot nematode worm</name>
    <dbReference type="NCBI Taxonomy" id="6305"/>
    <lineage>
        <taxon>Eukaryota</taxon>
        <taxon>Metazoa</taxon>
        <taxon>Ecdysozoa</taxon>
        <taxon>Nematoda</taxon>
        <taxon>Chromadorea</taxon>
        <taxon>Rhabditida</taxon>
        <taxon>Tylenchina</taxon>
        <taxon>Tylenchomorpha</taxon>
        <taxon>Tylenchoidea</taxon>
        <taxon>Meloidogynidae</taxon>
        <taxon>Meloidogyninae</taxon>
        <taxon>Meloidogyne</taxon>
    </lineage>
</organism>
<keyword evidence="10" id="KW-0131">Cell cycle</keyword>
<dbReference type="Gene3D" id="1.20.1060.20">
    <property type="match status" value="1"/>
</dbReference>
<keyword evidence="3" id="KW-0132">Cell division</keyword>
<dbReference type="Gene3D" id="1.20.5.170">
    <property type="match status" value="1"/>
</dbReference>
<feature type="compositionally biased region" description="Low complexity" evidence="13">
    <location>
        <begin position="1094"/>
        <end position="1114"/>
    </location>
</feature>
<dbReference type="SUPFAM" id="SSF75553">
    <property type="entry name" value="Smc hinge domain"/>
    <property type="match status" value="1"/>
</dbReference>
<keyword evidence="5" id="KW-0498">Mitosis</keyword>
<proteinExistence type="inferred from homology"/>
<evidence type="ECO:0000256" key="5">
    <source>
        <dbReference type="ARBA" id="ARBA00022776"/>
    </source>
</evidence>
<evidence type="ECO:0000313" key="16">
    <source>
        <dbReference type="WBParaSite" id="MhA1_Contig1254.frz3.fgene2"/>
    </source>
</evidence>
<dbReference type="InterPro" id="IPR010935">
    <property type="entry name" value="SMC_hinge"/>
</dbReference>
<feature type="domain" description="SMC hinge" evidence="14">
    <location>
        <begin position="596"/>
        <end position="712"/>
    </location>
</feature>
<dbReference type="InterPro" id="IPR027417">
    <property type="entry name" value="P-loop_NTPase"/>
</dbReference>
<evidence type="ECO:0000256" key="1">
    <source>
        <dbReference type="ARBA" id="ARBA00004123"/>
    </source>
</evidence>
<comment type="subcellular location">
    <subcellularLocation>
        <location evidence="1 11">Nucleus</location>
    </subcellularLocation>
</comment>
<feature type="region of interest" description="Disordered" evidence="13">
    <location>
        <begin position="1094"/>
        <end position="1120"/>
    </location>
</feature>
<dbReference type="Gene3D" id="3.40.50.300">
    <property type="entry name" value="P-loop containing nucleotide triphosphate hydrolases"/>
    <property type="match status" value="2"/>
</dbReference>
<dbReference type="FunFam" id="3.40.50.300:FF:000585">
    <property type="entry name" value="Structural maintenance of chromosomes 4"/>
    <property type="match status" value="1"/>
</dbReference>
<evidence type="ECO:0000256" key="4">
    <source>
        <dbReference type="ARBA" id="ARBA00022741"/>
    </source>
</evidence>
<keyword evidence="6" id="KW-0067">ATP-binding</keyword>
<dbReference type="Proteomes" id="UP000095281">
    <property type="component" value="Unplaced"/>
</dbReference>
<name>A0A1I8B259_MELHA</name>
<keyword evidence="9 11" id="KW-0539">Nucleus</keyword>
<evidence type="ECO:0000313" key="15">
    <source>
        <dbReference type="Proteomes" id="UP000095281"/>
    </source>
</evidence>
<evidence type="ECO:0000256" key="2">
    <source>
        <dbReference type="ARBA" id="ARBA00006005"/>
    </source>
</evidence>
<dbReference type="SMART" id="SM00968">
    <property type="entry name" value="SMC_hinge"/>
    <property type="match status" value="1"/>
</dbReference>
<feature type="region of interest" description="Disordered" evidence="13">
    <location>
        <begin position="1181"/>
        <end position="1206"/>
    </location>
</feature>
<dbReference type="PANTHER" id="PTHR18937">
    <property type="entry name" value="STRUCTURAL MAINTENANCE OF CHROMOSOMES SMC FAMILY MEMBER"/>
    <property type="match status" value="1"/>
</dbReference>
<dbReference type="OMA" id="CPALDNM"/>
<dbReference type="GO" id="GO:0016887">
    <property type="term" value="F:ATP hydrolysis activity"/>
    <property type="evidence" value="ECO:0007669"/>
    <property type="project" value="InterPro"/>
</dbReference>
<dbReference type="SUPFAM" id="SSF57997">
    <property type="entry name" value="Tropomyosin"/>
    <property type="match status" value="1"/>
</dbReference>
<feature type="coiled-coil region" evidence="12">
    <location>
        <begin position="489"/>
        <end position="579"/>
    </location>
</feature>
<feature type="coiled-coil region" evidence="12">
    <location>
        <begin position="764"/>
        <end position="847"/>
    </location>
</feature>
<evidence type="ECO:0000256" key="9">
    <source>
        <dbReference type="ARBA" id="ARBA00023242"/>
    </source>
</evidence>
<dbReference type="Gene3D" id="3.30.70.1620">
    <property type="match status" value="1"/>
</dbReference>
<evidence type="ECO:0000256" key="11">
    <source>
        <dbReference type="PIRNR" id="PIRNR005719"/>
    </source>
</evidence>
<evidence type="ECO:0000256" key="13">
    <source>
        <dbReference type="SAM" id="MobiDB-lite"/>
    </source>
</evidence>
<dbReference type="GO" id="GO:0005634">
    <property type="term" value="C:nucleus"/>
    <property type="evidence" value="ECO:0007669"/>
    <property type="project" value="UniProtKB-SubCell"/>
</dbReference>
<dbReference type="WBParaSite" id="MhA1_Contig1254.frz3.fgene2">
    <property type="protein sequence ID" value="MhA1_Contig1254.frz3.fgene2"/>
    <property type="gene ID" value="MhA1_Contig1254.frz3.fgene2"/>
</dbReference>
<feature type="coiled-coil region" evidence="12">
    <location>
        <begin position="901"/>
        <end position="1033"/>
    </location>
</feature>
<dbReference type="Pfam" id="PF06470">
    <property type="entry name" value="SMC_hinge"/>
    <property type="match status" value="1"/>
</dbReference>
<evidence type="ECO:0000256" key="12">
    <source>
        <dbReference type="SAM" id="Coils"/>
    </source>
</evidence>
<dbReference type="PANTHER" id="PTHR18937:SF172">
    <property type="entry name" value="STRUCTURAL MAINTENANCE OF CHROMOSOMES PROTEIN"/>
    <property type="match status" value="1"/>
</dbReference>
<dbReference type="SUPFAM" id="SSF52540">
    <property type="entry name" value="P-loop containing nucleoside triphosphate hydrolases"/>
    <property type="match status" value="1"/>
</dbReference>
<evidence type="ECO:0000256" key="8">
    <source>
        <dbReference type="ARBA" id="ARBA00023067"/>
    </source>
</evidence>
<evidence type="ECO:0000256" key="7">
    <source>
        <dbReference type="ARBA" id="ARBA00023054"/>
    </source>
</evidence>
<evidence type="ECO:0000256" key="6">
    <source>
        <dbReference type="ARBA" id="ARBA00022840"/>
    </source>
</evidence>
<dbReference type="PIRSF" id="PIRSF005719">
    <property type="entry name" value="SMC"/>
    <property type="match status" value="1"/>
</dbReference>
<evidence type="ECO:0000256" key="10">
    <source>
        <dbReference type="ARBA" id="ARBA00023306"/>
    </source>
</evidence>
<protein>
    <recommendedName>
        <fullName evidence="11">Structural maintenance of chromosomes protein</fullName>
    </recommendedName>
</protein>
<accession>A0A1I8B259</accession>
<keyword evidence="7 12" id="KW-0175">Coiled coil</keyword>
<dbReference type="GO" id="GO:0005524">
    <property type="term" value="F:ATP binding"/>
    <property type="evidence" value="ECO:0007669"/>
    <property type="project" value="UniProtKB-KW"/>
</dbReference>
<feature type="compositionally biased region" description="Polar residues" evidence="13">
    <location>
        <begin position="1181"/>
        <end position="1194"/>
    </location>
</feature>
<keyword evidence="15" id="KW-1185">Reference proteome</keyword>
<feature type="coiled-coil region" evidence="12">
    <location>
        <begin position="1233"/>
        <end position="1260"/>
    </location>
</feature>
<dbReference type="InterPro" id="IPR036277">
    <property type="entry name" value="SMC_hinge_sf"/>
</dbReference>
<comment type="similarity">
    <text evidence="2">Belongs to the SMC family. SMC4 subfamily.</text>
</comment>
<keyword evidence="4" id="KW-0547">Nucleotide-binding</keyword>
<reference evidence="16" key="1">
    <citation type="submission" date="2016-11" db="UniProtKB">
        <authorList>
            <consortium name="WormBaseParasite"/>
        </authorList>
    </citation>
    <scope>IDENTIFICATION</scope>
</reference>
<dbReference type="Gene3D" id="1.10.287.1490">
    <property type="match status" value="1"/>
</dbReference>
<dbReference type="InterPro" id="IPR003395">
    <property type="entry name" value="RecF/RecN/SMC_N"/>
</dbReference>
<evidence type="ECO:0000259" key="14">
    <source>
        <dbReference type="SMART" id="SM00968"/>
    </source>
</evidence>
<evidence type="ECO:0000256" key="3">
    <source>
        <dbReference type="ARBA" id="ARBA00022618"/>
    </source>
</evidence>
<keyword evidence="8" id="KW-0226">DNA condensation</keyword>
<sequence length="1466" mass="168919">MARKLKARNLNQQLEVQDDDREDQMRVDFAAQFNENEDLLNMEIPPLVQSITYKEGGERLVISHIEVENFKSYFGKRIIGPFHKCFTSIIGPNGSGKSNVIDALLFVFGYRASKLRSKKVSVLIHSSAGKDDLNSCSVTVHFCKINDNLTGEGYTKVNGSDIDIARTAYRDNTSRYTLNGQTVKFKDIAGLLRSNGVDLVHNRFLILQGEVEQISMMKPKAEKEDEEGMLEYLEDIIGSSRLKPLVLKLHRKIEQINERRALQVQRVQHAEKEKNQLDGPVREVLKLMRLENALTCLNNKILLSKRLSLQKQSVQIKEQKNQVEDELEVCQRELNEILQHAKQISKQRQQLQNILDRCDDAVQSVRKKKANQEQVIVKAENDSKRLENRQNKLMQDIELEQQRVEELESVPELSRAKIEAFRKQLEETNAHIEEFSPILMAKLQEVREAVKTEEPKKTKLEEDLGELSIKEDSLNSKASNFKFLSLQRLLNLQSEEEAQRQRFDALQADLLSTEEALAKREKELQTAQAQLPELEATFEGKTSRLAHLHEQEARFTGRIRELRRKYEEQKQTEECYTSANKLLNRIMEAKRNGEIQGIFGRLGDLGAIDAKCDTAISINFPQLEFIVTDTIQTAQQCIELLKREELGVSTFIALDKQQQYWKHIRAVPKTPENAPRLFDLIRVKDEHVLPAFYYVLGETLVADDIIAATRIAMGKERRWRTVTLKGELVDVSGAMTGGGNVQTRSRIGREVVVNTSQQLDNRQEASTQQQLAELQQELNNAEAELTNIKRQHTQLEPELQKRRDDLKRIRMSVRDMQIEIENSNTRIVDLRKQIEIQKQNVVNATANPEDVKNVKAEITSLTSKTAEIGKQTDKLRSALMAINTRMEAVDERIAGPYRERLRDAEERKKEAENGITKESAAIITSERNLKKSRVKIGNLEQDVKDVEKQFESCTKNISTARDRLTELETQIVQCNEDLDLAKQKLNEFISSVSENNEREVELQRQVSHSQHELKRLTGELATLEAKMRSLSSKLSKLRLYRLKRLTEALSKHVEPLILPDEDFDEELMDDDGEEMEQDENLDINEQLPKQKLQRQLSSAQKRQQQQQNLLQQQQEDSNDGLDSYLEECIEHEKTEAADRIELERKNIQIEIDENSGPLDEPMEQDLVDDDVIDANLTNTPMLNASHGNLSQHQSPNHHRPPNSNVKTRTTYATSQITIQNSQCFIPLPRYTDERIQEFNVDDLEADLATLERRREKQRVNLGIVMDFMQKLDRYEAEFNRLAEITSLRDRHRALHDKLKKQRLFEFMQGFQEIATLLRTTYQMITILGDVSLELVDALDPFSEGIAFNVRPPKKSWKQIMNLSGGEKTLASLSLVFALHHYKPTPLYVMDEIDAALDFRNVSIIANYLLERTRNAQFIVISLRNQMYEKADRLIGIYKINDCTGNVCLDQHIFGNRRELKSEQLNT</sequence>
<dbReference type="GO" id="GO:0051301">
    <property type="term" value="P:cell division"/>
    <property type="evidence" value="ECO:0007669"/>
    <property type="project" value="UniProtKB-KW"/>
</dbReference>
<dbReference type="FunFam" id="3.40.50.300:FF:000481">
    <property type="entry name" value="Structural maintenance of chromosomes 4"/>
    <property type="match status" value="1"/>
</dbReference>
<dbReference type="Pfam" id="PF02463">
    <property type="entry name" value="SMC_N"/>
    <property type="match status" value="1"/>
</dbReference>
<feature type="coiled-coil region" evidence="12">
    <location>
        <begin position="306"/>
        <end position="410"/>
    </location>
</feature>
<dbReference type="GO" id="GO:0007076">
    <property type="term" value="P:mitotic chromosome condensation"/>
    <property type="evidence" value="ECO:0007669"/>
    <property type="project" value="TreeGrafter"/>
</dbReference>
<dbReference type="GO" id="GO:0000796">
    <property type="term" value="C:condensin complex"/>
    <property type="evidence" value="ECO:0007669"/>
    <property type="project" value="TreeGrafter"/>
</dbReference>